<keyword evidence="3" id="KW-0547">Nucleotide-binding</keyword>
<organism evidence="19">
    <name type="scientific">freshwater metagenome</name>
    <dbReference type="NCBI Taxonomy" id="449393"/>
    <lineage>
        <taxon>unclassified sequences</taxon>
        <taxon>metagenomes</taxon>
        <taxon>ecological metagenomes</taxon>
    </lineage>
</organism>
<dbReference type="SUPFAM" id="SSF52980">
    <property type="entry name" value="Restriction endonuclease-like"/>
    <property type="match status" value="1"/>
</dbReference>
<keyword evidence="10" id="KW-0238">DNA-binding</keyword>
<dbReference type="GO" id="GO:0005524">
    <property type="term" value="F:ATP binding"/>
    <property type="evidence" value="ECO:0007669"/>
    <property type="project" value="UniProtKB-KW"/>
</dbReference>
<dbReference type="InterPro" id="IPR004586">
    <property type="entry name" value="RecB"/>
</dbReference>
<evidence type="ECO:0000256" key="1">
    <source>
        <dbReference type="ARBA" id="ARBA00022722"/>
    </source>
</evidence>
<feature type="region of interest" description="Disordered" evidence="16">
    <location>
        <begin position="834"/>
        <end position="863"/>
    </location>
</feature>
<dbReference type="PANTHER" id="PTHR11070">
    <property type="entry name" value="UVRD / RECB / PCRA DNA HELICASE FAMILY MEMBER"/>
    <property type="match status" value="1"/>
</dbReference>
<dbReference type="Gene3D" id="3.40.50.300">
    <property type="entry name" value="P-loop containing nucleotide triphosphate hydrolases"/>
    <property type="match status" value="2"/>
</dbReference>
<proteinExistence type="inferred from homology"/>
<dbReference type="PROSITE" id="PS51198">
    <property type="entry name" value="UVRD_HELICASE_ATP_BIND"/>
    <property type="match status" value="1"/>
</dbReference>
<comment type="catalytic activity">
    <reaction evidence="13">
        <text>Couples ATP hydrolysis with the unwinding of duplex DNA by translocating in the 3'-5' direction.</text>
        <dbReference type="EC" id="5.6.2.4"/>
    </reaction>
</comment>
<keyword evidence="4" id="KW-0227">DNA damage</keyword>
<keyword evidence="6" id="KW-0347">Helicase</keyword>
<dbReference type="GO" id="GO:0005829">
    <property type="term" value="C:cytosol"/>
    <property type="evidence" value="ECO:0007669"/>
    <property type="project" value="TreeGrafter"/>
</dbReference>
<evidence type="ECO:0000256" key="12">
    <source>
        <dbReference type="ARBA" id="ARBA00023235"/>
    </source>
</evidence>
<dbReference type="InterPro" id="IPR011335">
    <property type="entry name" value="Restrct_endonuc-II-like"/>
</dbReference>
<keyword evidence="2" id="KW-0479">Metal-binding</keyword>
<feature type="domain" description="UvrD-like helicase ATP-binding" evidence="17">
    <location>
        <begin position="2"/>
        <end position="344"/>
    </location>
</feature>
<name>A0A6J6DA32_9ZZZZ</name>
<dbReference type="GO" id="GO:0009338">
    <property type="term" value="C:exodeoxyribonuclease V complex"/>
    <property type="evidence" value="ECO:0007669"/>
    <property type="project" value="TreeGrafter"/>
</dbReference>
<feature type="compositionally biased region" description="Low complexity" evidence="16">
    <location>
        <begin position="516"/>
        <end position="533"/>
    </location>
</feature>
<evidence type="ECO:0000259" key="17">
    <source>
        <dbReference type="PROSITE" id="PS51198"/>
    </source>
</evidence>
<evidence type="ECO:0000256" key="14">
    <source>
        <dbReference type="ARBA" id="ARBA00034808"/>
    </source>
</evidence>
<keyword evidence="1" id="KW-0540">Nuclease</keyword>
<dbReference type="GO" id="GO:0003677">
    <property type="term" value="F:DNA binding"/>
    <property type="evidence" value="ECO:0007669"/>
    <property type="project" value="UniProtKB-KW"/>
</dbReference>
<evidence type="ECO:0000259" key="18">
    <source>
        <dbReference type="PROSITE" id="PS51217"/>
    </source>
</evidence>
<dbReference type="Gene3D" id="1.10.486.10">
    <property type="entry name" value="PCRA, domain 4"/>
    <property type="match status" value="1"/>
</dbReference>
<evidence type="ECO:0000256" key="8">
    <source>
        <dbReference type="ARBA" id="ARBA00022840"/>
    </source>
</evidence>
<keyword evidence="11" id="KW-0234">DNA repair</keyword>
<dbReference type="EMBL" id="CAEZTG010000032">
    <property type="protein sequence ID" value="CAB4560125.1"/>
    <property type="molecule type" value="Genomic_DNA"/>
</dbReference>
<dbReference type="InterPro" id="IPR011604">
    <property type="entry name" value="PDDEXK-like_dom_sf"/>
</dbReference>
<dbReference type="Pfam" id="PF00580">
    <property type="entry name" value="UvrD-helicase"/>
    <property type="match status" value="1"/>
</dbReference>
<sequence>MNTDNVFELTHPLPSREWLLLEASAGTGKTYSLTALVARYVAEEGLRADELLMVTFTRAAAAEMKQEVREQLLRALNALNAPDSQKLDPWLANLRDCSVDEQSLRRGRLETAISNIDSATISTIHGFFQQALGDLGIRSGDAKTPAPAESDAVVSQKVIRDVLVNRFAANALALDPTGSKDPTSIEGSVLKVFKETSNNLAAELSPTPDTSPAGQWSSIIQELRKAIKEERVNQGVVAFDDLIVDLVEKLDDPTLGQQIIRVLRSRYRLVLIDEFQDTDTFQWRLFSKVFDLAGVPDEFLALIVVGDPKQAIYRFRGADIDAYLKAAGDRSMSKRQMTTNYRSDRPLVEALNSWLTDVTFGDEDIAYVPVTTPDSHANARLTGGGDPLQFRFLPTIGTKSADEVRAAISIDVVDHIQSLLNDGQIVAEPGSTSESRPVTLGDICVLVRGHNDANQLMEELRKRHIPAVRSRIGSVLESDAMDQLRLLLTAMANPSDSRRVRAVQLSWFAPNPVVVTPSTETTETNEPSQTTETAEAKQDPIEVLQNKCRDWANELEARGLVGWYQVLRLDEEVIKEISSDFEAERRLTDLEHVIELLDGQLGGRRAPVSAVLRALDELKETMNTEAEAQKRRIDTDRDVIQITTMHSSKGLEYPIVLMPFPKETREGSVSLYEMKGTRFVDCAPNIGWVAGGLDQIERERLDLVETIADDLRLFYVAVTRARHQLVIWWGRGSSSNRSPITGPLARVLFGTTIDLNQKTTLADDDEARMIIQALVKRLGPNVGFKELTKWEDNREWEAPTPEVSGVLTAEPFPEHDIERDGWYRWSYSSLSKGARANNEGSARGGTDEAPGGPELGEDGGPQTFEGPLLGMQASADFGTFVHELFEVIDLSASDVGAEVRAVIETSGRAASFDADPEVLAQGLMLAIDTPLGATADDATLRTIGSNRLNELVFHFPLADGNSPVTPSALFELAASFDDDQFSDYFKALAAGNRMSAMAGLMTGSIDSVIRLGDTSNGTYGVIDYKTNRLHTPGDVAPVSAYGYESMKHAMEHGDYPLQILVYNVALHRMLQLRLAGYDIDRHIGETNYLFVRGMIGPNTAVIDGQRNGVFAWRPSSELIVAASKLLGGQS</sequence>
<dbReference type="GO" id="GO:0046872">
    <property type="term" value="F:metal ion binding"/>
    <property type="evidence" value="ECO:0007669"/>
    <property type="project" value="UniProtKB-KW"/>
</dbReference>
<dbReference type="InterPro" id="IPR014017">
    <property type="entry name" value="DNA_helicase_UvrD-like_C"/>
</dbReference>
<dbReference type="InterPro" id="IPR014016">
    <property type="entry name" value="UvrD-like_ATP-bd"/>
</dbReference>
<keyword evidence="9" id="KW-0460">Magnesium</keyword>
<gene>
    <name evidence="19" type="ORF">UFOPK1603_00499</name>
</gene>
<dbReference type="SUPFAM" id="SSF52540">
    <property type="entry name" value="P-loop containing nucleoside triphosphate hydrolases"/>
    <property type="match status" value="1"/>
</dbReference>
<dbReference type="EC" id="5.6.2.4" evidence="14"/>
<evidence type="ECO:0000256" key="6">
    <source>
        <dbReference type="ARBA" id="ARBA00022806"/>
    </source>
</evidence>
<evidence type="ECO:0000313" key="19">
    <source>
        <dbReference type="EMBL" id="CAB4560125.1"/>
    </source>
</evidence>
<evidence type="ECO:0000256" key="2">
    <source>
        <dbReference type="ARBA" id="ARBA00022723"/>
    </source>
</evidence>
<dbReference type="Pfam" id="PF13361">
    <property type="entry name" value="UvrD_C"/>
    <property type="match status" value="2"/>
</dbReference>
<evidence type="ECO:0000256" key="9">
    <source>
        <dbReference type="ARBA" id="ARBA00022842"/>
    </source>
</evidence>
<dbReference type="PANTHER" id="PTHR11070:SF23">
    <property type="entry name" value="RECBCD ENZYME SUBUNIT RECB"/>
    <property type="match status" value="1"/>
</dbReference>
<reference evidence="19" key="1">
    <citation type="submission" date="2020-05" db="EMBL/GenBank/DDBJ databases">
        <authorList>
            <person name="Chiriac C."/>
            <person name="Salcher M."/>
            <person name="Ghai R."/>
            <person name="Kavagutti S V."/>
        </authorList>
    </citation>
    <scope>NUCLEOTIDE SEQUENCE</scope>
</reference>
<feature type="region of interest" description="Disordered" evidence="16">
    <location>
        <begin position="516"/>
        <end position="537"/>
    </location>
</feature>
<keyword evidence="5" id="KW-0378">Hydrolase</keyword>
<evidence type="ECO:0000256" key="3">
    <source>
        <dbReference type="ARBA" id="ARBA00022741"/>
    </source>
</evidence>
<evidence type="ECO:0000256" key="16">
    <source>
        <dbReference type="SAM" id="MobiDB-lite"/>
    </source>
</evidence>
<dbReference type="HAMAP" id="MF_01485">
    <property type="entry name" value="RecB"/>
    <property type="match status" value="1"/>
</dbReference>
<protein>
    <recommendedName>
        <fullName evidence="14">DNA 3'-5' helicase</fullName>
        <ecNumber evidence="14">5.6.2.4</ecNumber>
    </recommendedName>
</protein>
<dbReference type="AlphaFoldDB" id="A0A6J6DA32"/>
<dbReference type="GO" id="GO:0008854">
    <property type="term" value="F:exodeoxyribonuclease V activity"/>
    <property type="evidence" value="ECO:0007669"/>
    <property type="project" value="InterPro"/>
</dbReference>
<evidence type="ECO:0000256" key="11">
    <source>
        <dbReference type="ARBA" id="ARBA00023204"/>
    </source>
</evidence>
<keyword evidence="12" id="KW-0413">Isomerase</keyword>
<dbReference type="Gene3D" id="3.90.320.10">
    <property type="match status" value="1"/>
</dbReference>
<dbReference type="CDD" id="cd22352">
    <property type="entry name" value="RecB_C-like"/>
    <property type="match status" value="1"/>
</dbReference>
<evidence type="ECO:0000256" key="5">
    <source>
        <dbReference type="ARBA" id="ARBA00022801"/>
    </source>
</evidence>
<evidence type="ECO:0000256" key="15">
    <source>
        <dbReference type="ARBA" id="ARBA00048988"/>
    </source>
</evidence>
<dbReference type="InterPro" id="IPR027417">
    <property type="entry name" value="P-loop_NTPase"/>
</dbReference>
<dbReference type="GO" id="GO:0043138">
    <property type="term" value="F:3'-5' DNA helicase activity"/>
    <property type="evidence" value="ECO:0007669"/>
    <property type="project" value="UniProtKB-EC"/>
</dbReference>
<keyword evidence="8" id="KW-0067">ATP-binding</keyword>
<evidence type="ECO:0000256" key="7">
    <source>
        <dbReference type="ARBA" id="ARBA00022839"/>
    </source>
</evidence>
<comment type="catalytic activity">
    <reaction evidence="15">
        <text>ATP + H2O = ADP + phosphate + H(+)</text>
        <dbReference type="Rhea" id="RHEA:13065"/>
        <dbReference type="ChEBI" id="CHEBI:15377"/>
        <dbReference type="ChEBI" id="CHEBI:15378"/>
        <dbReference type="ChEBI" id="CHEBI:30616"/>
        <dbReference type="ChEBI" id="CHEBI:43474"/>
        <dbReference type="ChEBI" id="CHEBI:456216"/>
        <dbReference type="EC" id="5.6.2.4"/>
    </reaction>
</comment>
<dbReference type="GO" id="GO:0000725">
    <property type="term" value="P:recombinational repair"/>
    <property type="evidence" value="ECO:0007669"/>
    <property type="project" value="TreeGrafter"/>
</dbReference>
<evidence type="ECO:0000256" key="10">
    <source>
        <dbReference type="ARBA" id="ARBA00023125"/>
    </source>
</evidence>
<keyword evidence="7" id="KW-0269">Exonuclease</keyword>
<accession>A0A6J6DA32</accession>
<evidence type="ECO:0000256" key="13">
    <source>
        <dbReference type="ARBA" id="ARBA00034617"/>
    </source>
</evidence>
<dbReference type="InterPro" id="IPR000212">
    <property type="entry name" value="DNA_helicase_UvrD/REP"/>
</dbReference>
<evidence type="ECO:0000256" key="4">
    <source>
        <dbReference type="ARBA" id="ARBA00022763"/>
    </source>
</evidence>
<dbReference type="PROSITE" id="PS51217">
    <property type="entry name" value="UVRD_HELICASE_CTER"/>
    <property type="match status" value="1"/>
</dbReference>
<feature type="domain" description="UvrD-like helicase C-terminal" evidence="18">
    <location>
        <begin position="365"/>
        <end position="650"/>
    </location>
</feature>